<accession>A0A8H6MGY2</accession>
<feature type="repeat" description="ANK" evidence="3">
    <location>
        <begin position="184"/>
        <end position="216"/>
    </location>
</feature>
<dbReference type="PROSITE" id="PS50297">
    <property type="entry name" value="ANK_REP_REGION"/>
    <property type="match status" value="2"/>
</dbReference>
<dbReference type="Proteomes" id="UP000652219">
    <property type="component" value="Unassembled WGS sequence"/>
</dbReference>
<feature type="region of interest" description="Disordered" evidence="4">
    <location>
        <begin position="663"/>
        <end position="712"/>
    </location>
</feature>
<proteinExistence type="predicted"/>
<evidence type="ECO:0000256" key="3">
    <source>
        <dbReference type="PROSITE-ProRule" id="PRU00023"/>
    </source>
</evidence>
<evidence type="ECO:0008006" key="7">
    <source>
        <dbReference type="Google" id="ProtNLM"/>
    </source>
</evidence>
<comment type="caution">
    <text evidence="5">The sequence shown here is derived from an EMBL/GenBank/DDBJ whole genome shotgun (WGS) entry which is preliminary data.</text>
</comment>
<evidence type="ECO:0000313" key="6">
    <source>
        <dbReference type="Proteomes" id="UP000652219"/>
    </source>
</evidence>
<feature type="repeat" description="ANK" evidence="3">
    <location>
        <begin position="118"/>
        <end position="150"/>
    </location>
</feature>
<dbReference type="PANTHER" id="PTHR24173">
    <property type="entry name" value="ANKYRIN REPEAT CONTAINING"/>
    <property type="match status" value="1"/>
</dbReference>
<evidence type="ECO:0000256" key="1">
    <source>
        <dbReference type="ARBA" id="ARBA00022737"/>
    </source>
</evidence>
<dbReference type="InterPro" id="IPR036770">
    <property type="entry name" value="Ankyrin_rpt-contain_sf"/>
</dbReference>
<evidence type="ECO:0000313" key="5">
    <source>
        <dbReference type="EMBL" id="KAF6784604.1"/>
    </source>
</evidence>
<dbReference type="EMBL" id="WIGN01000738">
    <property type="protein sequence ID" value="KAF6784604.1"/>
    <property type="molecule type" value="Genomic_DNA"/>
</dbReference>
<organism evidence="5 6">
    <name type="scientific">Colletotrichum sojae</name>
    <dbReference type="NCBI Taxonomy" id="2175907"/>
    <lineage>
        <taxon>Eukaryota</taxon>
        <taxon>Fungi</taxon>
        <taxon>Dikarya</taxon>
        <taxon>Ascomycota</taxon>
        <taxon>Pezizomycotina</taxon>
        <taxon>Sordariomycetes</taxon>
        <taxon>Hypocreomycetidae</taxon>
        <taxon>Glomerellales</taxon>
        <taxon>Glomerellaceae</taxon>
        <taxon>Colletotrichum</taxon>
        <taxon>Colletotrichum orchidearum species complex</taxon>
    </lineage>
</organism>
<dbReference type="AlphaFoldDB" id="A0A8H6MGY2"/>
<dbReference type="SMART" id="SM00248">
    <property type="entry name" value="ANK"/>
    <property type="match status" value="9"/>
</dbReference>
<dbReference type="InterPro" id="IPR002110">
    <property type="entry name" value="Ankyrin_rpt"/>
</dbReference>
<evidence type="ECO:0000256" key="2">
    <source>
        <dbReference type="ARBA" id="ARBA00023043"/>
    </source>
</evidence>
<dbReference type="Pfam" id="PF00023">
    <property type="entry name" value="Ank"/>
    <property type="match status" value="1"/>
</dbReference>
<name>A0A8H6MGY2_9PEZI</name>
<sequence length="712" mass="78597">MPVSSCSPAHLDRATLGRRLIRPHLSRRVAFIEALVSFVPDLDLVPRNKWDDTPWHMAAGSGALDVLACISNVMSSALLLQGYRSRLPIHEAALHGHVDCVKALLAKFEATIDAESFLRATPLALAACKGHFAVVEYLAENGADVDATDEEGITCVAEALRSWNTRAAKYLLERGVNCLTVETNGNTLLPFAAATGDLDLVRQLLDNGFDPLARGYLGKTSLMRAVEVGWPEIIEFLLSRNPEASQILDNRGRTCLHVACLHASPPRILQTLLDHDSKLLLAVDNFRFDAMDYAVMEGRSDLVDVLFANGMPLDGSPESLWRPIDLAGSNGSIAVLNDLIKRGVSVNDQGSMADIGDGLNQACGAARVASARLLFQIGADPTLRDCLGLCALDYASKHHVLGEIFTSHERIYGGVDRKDQLAVLRETIIKLSLRLVSAKTSSDSKLLTFNDDMGILNQALLLFQTDTSVRGHVRIQKPSLESVVEENGQYIDSEGVLNQRFYEDIAGYYSDLRLEEITDFTELESVPVSKSEIAEDYEKVRNGVGPDCAKFMTCFMSQDSARKDLDGAFKEIRSKARPLLQRLENSDGNDVSLEDVKMKLRAYEIAWKTAQAIFHVPFEGSLQEAERNRRKAVSDGFDGEHDEKDKAIVEELETMKSLKRTLTAESVDNYDTASEASGRESWRSVGECLEHDQVSERSRDDEEVVWETCSES</sequence>
<feature type="compositionally biased region" description="Polar residues" evidence="4">
    <location>
        <begin position="663"/>
        <end position="675"/>
    </location>
</feature>
<keyword evidence="6" id="KW-1185">Reference proteome</keyword>
<keyword evidence="1" id="KW-0677">Repeat</keyword>
<protein>
    <recommendedName>
        <fullName evidence="7">Ankyrin repeat protein</fullName>
    </recommendedName>
</protein>
<evidence type="ECO:0000256" key="4">
    <source>
        <dbReference type="SAM" id="MobiDB-lite"/>
    </source>
</evidence>
<dbReference type="Pfam" id="PF12796">
    <property type="entry name" value="Ank_2"/>
    <property type="match status" value="2"/>
</dbReference>
<keyword evidence="2 3" id="KW-0040">ANK repeat</keyword>
<dbReference type="PROSITE" id="PS50088">
    <property type="entry name" value="ANK_REPEAT"/>
    <property type="match status" value="2"/>
</dbReference>
<gene>
    <name evidence="5" type="ORF">CSOJ01_15727</name>
</gene>
<reference evidence="5 6" key="1">
    <citation type="journal article" date="2020" name="Phytopathology">
        <title>Genome Sequence Resources of Colletotrichum truncatum, C. plurivorum, C. musicola, and C. sojae: Four Species Pathogenic to Soybean (Glycine max).</title>
        <authorList>
            <person name="Rogerio F."/>
            <person name="Boufleur T.R."/>
            <person name="Ciampi-Guillardi M."/>
            <person name="Sukno S.A."/>
            <person name="Thon M.R."/>
            <person name="Massola Junior N.S."/>
            <person name="Baroncelli R."/>
        </authorList>
    </citation>
    <scope>NUCLEOTIDE SEQUENCE [LARGE SCALE GENOMIC DNA]</scope>
    <source>
        <strain evidence="5 6">LFN0009</strain>
    </source>
</reference>
<dbReference type="Gene3D" id="1.25.40.20">
    <property type="entry name" value="Ankyrin repeat-containing domain"/>
    <property type="match status" value="1"/>
</dbReference>
<dbReference type="SUPFAM" id="SSF48403">
    <property type="entry name" value="Ankyrin repeat"/>
    <property type="match status" value="2"/>
</dbReference>
<feature type="compositionally biased region" description="Basic and acidic residues" evidence="4">
    <location>
        <begin position="677"/>
        <end position="700"/>
    </location>
</feature>
<dbReference type="PANTHER" id="PTHR24173:SF74">
    <property type="entry name" value="ANKYRIN REPEAT DOMAIN-CONTAINING PROTEIN 16"/>
    <property type="match status" value="1"/>
</dbReference>